<dbReference type="Proteomes" id="UP000242084">
    <property type="component" value="Chromosome 1"/>
</dbReference>
<accession>A0A239YTU8</accession>
<keyword evidence="4" id="KW-1185">Reference proteome</keyword>
<dbReference type="PIRSF" id="PIRSF031509">
    <property type="entry name" value="Cell_wall_LiaF/YvqF"/>
    <property type="match status" value="1"/>
</dbReference>
<evidence type="ECO:0000313" key="4">
    <source>
        <dbReference type="Proteomes" id="UP000242084"/>
    </source>
</evidence>
<feature type="transmembrane region" description="Helical" evidence="1">
    <location>
        <begin position="56"/>
        <end position="72"/>
    </location>
</feature>
<protein>
    <submittedName>
        <fullName evidence="3">Transporter associated with VraSR</fullName>
    </submittedName>
</protein>
<dbReference type="OrthoDB" id="2351415at2"/>
<sequence>MKNKFISTELLIVLSTLILLSNIYYIFFEKIGLLLVVVMGMILIYVGYLYFHKLRGLIMFWLGAILLIYALLSNPYMLTILFLFLIYLVIRYIIYRKKPLKIEHVETTSNENINESFIKQRWFSPQKTPHYIYKWEDIQVQQAIGDIELDLSLAANLTESNIIVIRQLVGKTQIIVPYNYHVNVHFSALYGRLYMNDSVYKAKNETVHYEANNHKKGFKVNIFISTLMGDVEVIFR</sequence>
<name>A0A239YTU8_9STAP</name>
<proteinExistence type="predicted"/>
<dbReference type="RefSeq" id="WP_095087088.1">
    <property type="nucleotide sequence ID" value="NZ_BMDM01000006.1"/>
</dbReference>
<dbReference type="EMBL" id="LT906462">
    <property type="protein sequence ID" value="SNV62187.1"/>
    <property type="molecule type" value="Genomic_DNA"/>
</dbReference>
<feature type="domain" description="Cell wall-active antibiotics response LiaF-like C-terminal" evidence="2">
    <location>
        <begin position="122"/>
        <end position="233"/>
    </location>
</feature>
<dbReference type="InterPro" id="IPR024425">
    <property type="entry name" value="LiaF-like_C"/>
</dbReference>
<dbReference type="AlphaFoldDB" id="A0A239YTU8"/>
<dbReference type="InterPro" id="IPR047793">
    <property type="entry name" value="LiaF_C"/>
</dbReference>
<feature type="transmembrane region" description="Helical" evidence="1">
    <location>
        <begin position="33"/>
        <end position="51"/>
    </location>
</feature>
<dbReference type="NCBIfam" id="NF040535">
    <property type="entry name" value="LiaF_C_term"/>
    <property type="match status" value="1"/>
</dbReference>
<gene>
    <name evidence="3" type="ORF">SAMEA4384403_00809</name>
</gene>
<keyword evidence="1" id="KW-1133">Transmembrane helix</keyword>
<evidence type="ECO:0000313" key="3">
    <source>
        <dbReference type="EMBL" id="SNV62187.1"/>
    </source>
</evidence>
<dbReference type="GO" id="GO:0016020">
    <property type="term" value="C:membrane"/>
    <property type="evidence" value="ECO:0007669"/>
    <property type="project" value="InterPro"/>
</dbReference>
<dbReference type="KEGG" id="sste:SAMEA4384403_0809"/>
<keyword evidence="1" id="KW-0472">Membrane</keyword>
<evidence type="ECO:0000259" key="2">
    <source>
        <dbReference type="Pfam" id="PF09922"/>
    </source>
</evidence>
<keyword evidence="1" id="KW-0812">Transmembrane</keyword>
<feature type="transmembrane region" description="Helical" evidence="1">
    <location>
        <begin position="7"/>
        <end position="27"/>
    </location>
</feature>
<dbReference type="InterPro" id="IPR016975">
    <property type="entry name" value="Cell_wall_LiaF"/>
</dbReference>
<evidence type="ECO:0000256" key="1">
    <source>
        <dbReference type="SAM" id="Phobius"/>
    </source>
</evidence>
<organism evidence="3 4">
    <name type="scientific">Mammaliicoccus stepanovicii</name>
    <dbReference type="NCBI Taxonomy" id="643214"/>
    <lineage>
        <taxon>Bacteria</taxon>
        <taxon>Bacillati</taxon>
        <taxon>Bacillota</taxon>
        <taxon>Bacilli</taxon>
        <taxon>Bacillales</taxon>
        <taxon>Staphylococcaceae</taxon>
        <taxon>Mammaliicoccus</taxon>
    </lineage>
</organism>
<feature type="transmembrane region" description="Helical" evidence="1">
    <location>
        <begin position="78"/>
        <end position="94"/>
    </location>
</feature>
<dbReference type="Pfam" id="PF09922">
    <property type="entry name" value="LiaF-like_C"/>
    <property type="match status" value="1"/>
</dbReference>
<reference evidence="3 4" key="1">
    <citation type="submission" date="2017-06" db="EMBL/GenBank/DDBJ databases">
        <authorList>
            <consortium name="Pathogen Informatics"/>
        </authorList>
    </citation>
    <scope>NUCLEOTIDE SEQUENCE [LARGE SCALE GENOMIC DNA]</scope>
    <source>
        <strain evidence="3 4">NCTC13839</strain>
    </source>
</reference>